<keyword evidence="2" id="KW-1185">Reference proteome</keyword>
<reference evidence="2" key="1">
    <citation type="journal article" date="2014" name="Science">
        <title>Ancient hybridizations among the ancestral genomes of bread wheat.</title>
        <authorList>
            <consortium name="International Wheat Genome Sequencing Consortium,"/>
            <person name="Marcussen T."/>
            <person name="Sandve S.R."/>
            <person name="Heier L."/>
            <person name="Spannagl M."/>
            <person name="Pfeifer M."/>
            <person name="Jakobsen K.S."/>
            <person name="Wulff B.B."/>
            <person name="Steuernagel B."/>
            <person name="Mayer K.F."/>
            <person name="Olsen O.A."/>
        </authorList>
    </citation>
    <scope>NUCLEOTIDE SEQUENCE [LARGE SCALE GENOMIC DNA]</scope>
    <source>
        <strain evidence="2">cv. AL8/78</strain>
    </source>
</reference>
<name>A0A453D3C1_AEGTS</name>
<protein>
    <submittedName>
        <fullName evidence="1">Uncharacterized protein</fullName>
    </submittedName>
</protein>
<reference evidence="1" key="3">
    <citation type="journal article" date="2017" name="Nature">
        <title>Genome sequence of the progenitor of the wheat D genome Aegilops tauschii.</title>
        <authorList>
            <person name="Luo M.C."/>
            <person name="Gu Y.Q."/>
            <person name="Puiu D."/>
            <person name="Wang H."/>
            <person name="Twardziok S.O."/>
            <person name="Deal K.R."/>
            <person name="Huo N."/>
            <person name="Zhu T."/>
            <person name="Wang L."/>
            <person name="Wang Y."/>
            <person name="McGuire P.E."/>
            <person name="Liu S."/>
            <person name="Long H."/>
            <person name="Ramasamy R.K."/>
            <person name="Rodriguez J.C."/>
            <person name="Van S.L."/>
            <person name="Yuan L."/>
            <person name="Wang Z."/>
            <person name="Xia Z."/>
            <person name="Xiao L."/>
            <person name="Anderson O.D."/>
            <person name="Ouyang S."/>
            <person name="Liang Y."/>
            <person name="Zimin A.V."/>
            <person name="Pertea G."/>
            <person name="Qi P."/>
            <person name="Bennetzen J.L."/>
            <person name="Dai X."/>
            <person name="Dawson M.W."/>
            <person name="Muller H.G."/>
            <person name="Kugler K."/>
            <person name="Rivarola-Duarte L."/>
            <person name="Spannagl M."/>
            <person name="Mayer K.F.X."/>
            <person name="Lu F.H."/>
            <person name="Bevan M.W."/>
            <person name="Leroy P."/>
            <person name="Li P."/>
            <person name="You F.M."/>
            <person name="Sun Q."/>
            <person name="Liu Z."/>
            <person name="Lyons E."/>
            <person name="Wicker T."/>
            <person name="Salzberg S.L."/>
            <person name="Devos K.M."/>
            <person name="Dvorak J."/>
        </authorList>
    </citation>
    <scope>NUCLEOTIDE SEQUENCE [LARGE SCALE GENOMIC DNA]</scope>
    <source>
        <strain evidence="1">cv. AL8/78</strain>
    </source>
</reference>
<dbReference type="EnsemblPlants" id="AET2Gv21071300.1">
    <property type="protein sequence ID" value="AET2Gv21071300.1"/>
    <property type="gene ID" value="AET2Gv21071300"/>
</dbReference>
<evidence type="ECO:0000313" key="1">
    <source>
        <dbReference type="EnsemblPlants" id="AET2Gv21071300.1"/>
    </source>
</evidence>
<dbReference type="Proteomes" id="UP000015105">
    <property type="component" value="Chromosome 2D"/>
</dbReference>
<accession>A0A453D3C1</accession>
<reference evidence="1" key="4">
    <citation type="submission" date="2019-03" db="UniProtKB">
        <authorList>
            <consortium name="EnsemblPlants"/>
        </authorList>
    </citation>
    <scope>IDENTIFICATION</scope>
</reference>
<reference evidence="1" key="5">
    <citation type="journal article" date="2021" name="G3 (Bethesda)">
        <title>Aegilops tauschii genome assembly Aet v5.0 features greater sequence contiguity and improved annotation.</title>
        <authorList>
            <person name="Wang L."/>
            <person name="Zhu T."/>
            <person name="Rodriguez J.C."/>
            <person name="Deal K.R."/>
            <person name="Dubcovsky J."/>
            <person name="McGuire P.E."/>
            <person name="Lux T."/>
            <person name="Spannagl M."/>
            <person name="Mayer K.F.X."/>
            <person name="Baldrich P."/>
            <person name="Meyers B.C."/>
            <person name="Huo N."/>
            <person name="Gu Y.Q."/>
            <person name="Zhou H."/>
            <person name="Devos K.M."/>
            <person name="Bennetzen J.L."/>
            <person name="Unver T."/>
            <person name="Budak H."/>
            <person name="Gulick P.J."/>
            <person name="Galiba G."/>
            <person name="Kalapos B."/>
            <person name="Nelson D.R."/>
            <person name="Li P."/>
            <person name="You F.M."/>
            <person name="Luo M.C."/>
            <person name="Dvorak J."/>
        </authorList>
    </citation>
    <scope>NUCLEOTIDE SEQUENCE [LARGE SCALE GENOMIC DNA]</scope>
    <source>
        <strain evidence="1">cv. AL8/78</strain>
    </source>
</reference>
<dbReference type="AlphaFoldDB" id="A0A453D3C1"/>
<organism evidence="1 2">
    <name type="scientific">Aegilops tauschii subsp. strangulata</name>
    <name type="common">Goatgrass</name>
    <dbReference type="NCBI Taxonomy" id="200361"/>
    <lineage>
        <taxon>Eukaryota</taxon>
        <taxon>Viridiplantae</taxon>
        <taxon>Streptophyta</taxon>
        <taxon>Embryophyta</taxon>
        <taxon>Tracheophyta</taxon>
        <taxon>Spermatophyta</taxon>
        <taxon>Magnoliopsida</taxon>
        <taxon>Liliopsida</taxon>
        <taxon>Poales</taxon>
        <taxon>Poaceae</taxon>
        <taxon>BOP clade</taxon>
        <taxon>Pooideae</taxon>
        <taxon>Triticodae</taxon>
        <taxon>Triticeae</taxon>
        <taxon>Triticinae</taxon>
        <taxon>Aegilops</taxon>
    </lineage>
</organism>
<reference evidence="2" key="2">
    <citation type="journal article" date="2017" name="Nat. Plants">
        <title>The Aegilops tauschii genome reveals multiple impacts of transposons.</title>
        <authorList>
            <person name="Zhao G."/>
            <person name="Zou C."/>
            <person name="Li K."/>
            <person name="Wang K."/>
            <person name="Li T."/>
            <person name="Gao L."/>
            <person name="Zhang X."/>
            <person name="Wang H."/>
            <person name="Yang Z."/>
            <person name="Liu X."/>
            <person name="Jiang W."/>
            <person name="Mao L."/>
            <person name="Kong X."/>
            <person name="Jiao Y."/>
            <person name="Jia J."/>
        </authorList>
    </citation>
    <scope>NUCLEOTIDE SEQUENCE [LARGE SCALE GENOMIC DNA]</scope>
    <source>
        <strain evidence="2">cv. AL8/78</strain>
    </source>
</reference>
<evidence type="ECO:0000313" key="2">
    <source>
        <dbReference type="Proteomes" id="UP000015105"/>
    </source>
</evidence>
<dbReference type="Gramene" id="AET2Gv21071300.1">
    <property type="protein sequence ID" value="AET2Gv21071300.1"/>
    <property type="gene ID" value="AET2Gv21071300"/>
</dbReference>
<proteinExistence type="predicted"/>
<sequence>MEYSIKGQSPYLEESMTNGLFKRGVGAKFSATSFLREYDRLIEVIHDREQECDHLSRSKKDAHKKFWSKYSLERQVHELYNIRIFRKFQKKMEDTTRLHVFELEKGKNLHGLSS</sequence>